<keyword evidence="4" id="KW-0418">Kinase</keyword>
<keyword evidence="3" id="KW-0808">Transferase</keyword>
<reference evidence="7 8" key="1">
    <citation type="submission" date="2019-07" db="EMBL/GenBank/DDBJ databases">
        <authorList>
            <person name="Jastrzebski P J."/>
            <person name="Paukszto L."/>
            <person name="Jastrzebski P J."/>
        </authorList>
    </citation>
    <scope>NUCLEOTIDE SEQUENCE [LARGE SCALE GENOMIC DNA]</scope>
    <source>
        <strain evidence="7 8">WMS-il1</strain>
    </source>
</reference>
<sequence length="422" mass="46957">MLRRSLGPSARVNLEILVKAQNFLFSSSSVRSSFKKALIVCKTTGIDYEKSTYSDSSKSSFEEHILKKGKNYDRLLRKHENHCRIINGLTECFSKYSVQVNTVNCNKYDYEDTKAADLVISVGGDGTFLSAALRITDKNKPIIGINSNPDTSEGSLCLPRHWHNNIPLIVDRLMNGDFRHSYRQRIRLISSTPPSELKALDGVTPLIFEPHAPHSRHSYETTQSNAPFQPSTYLLPFRSLNDVFVSACMSARVSRYEVSIDDNEPMPQKSSGFLVCTGTGSSSWHRSLHQVDANLVARILSLASDSSVSSNDNNLSAASSYFELAALIAERYNSSLLFSPDSHYMAFSVRELIANHVFKFGSPRGFAKKLRIVSRMDDAYISVDGWLALPFEDGASLELSIHPGDVLCVADFSDDSTKSNNR</sequence>
<keyword evidence="5" id="KW-0521">NADP</keyword>
<comment type="similarity">
    <text evidence="1">Belongs to the NAD kinase family.</text>
</comment>
<evidence type="ECO:0000313" key="8">
    <source>
        <dbReference type="Proteomes" id="UP000321570"/>
    </source>
</evidence>
<evidence type="ECO:0000256" key="2">
    <source>
        <dbReference type="ARBA" id="ARBA00012120"/>
    </source>
</evidence>
<keyword evidence="8" id="KW-1185">Reference proteome</keyword>
<dbReference type="GO" id="GO:0005739">
    <property type="term" value="C:mitochondrion"/>
    <property type="evidence" value="ECO:0007669"/>
    <property type="project" value="TreeGrafter"/>
</dbReference>
<dbReference type="Proteomes" id="UP000321570">
    <property type="component" value="Unassembled WGS sequence"/>
</dbReference>
<dbReference type="GO" id="GO:0003951">
    <property type="term" value="F:NAD+ kinase activity"/>
    <property type="evidence" value="ECO:0007669"/>
    <property type="project" value="UniProtKB-EC"/>
</dbReference>
<name>A0A564Y6L3_HYMDI</name>
<dbReference type="InterPro" id="IPR016064">
    <property type="entry name" value="NAD/diacylglycerol_kinase_sf"/>
</dbReference>
<dbReference type="GO" id="GO:0019674">
    <property type="term" value="P:NAD+ metabolic process"/>
    <property type="evidence" value="ECO:0007669"/>
    <property type="project" value="InterPro"/>
</dbReference>
<dbReference type="GO" id="GO:0006741">
    <property type="term" value="P:NADP+ biosynthetic process"/>
    <property type="evidence" value="ECO:0007669"/>
    <property type="project" value="InterPro"/>
</dbReference>
<dbReference type="EMBL" id="CABIJS010000110">
    <property type="protein sequence ID" value="VUZ42945.1"/>
    <property type="molecule type" value="Genomic_DNA"/>
</dbReference>
<dbReference type="InterPro" id="IPR002504">
    <property type="entry name" value="NADK"/>
</dbReference>
<evidence type="ECO:0000313" key="7">
    <source>
        <dbReference type="EMBL" id="VUZ42945.1"/>
    </source>
</evidence>
<evidence type="ECO:0000256" key="4">
    <source>
        <dbReference type="ARBA" id="ARBA00022777"/>
    </source>
</evidence>
<dbReference type="PANTHER" id="PTHR13158">
    <property type="match status" value="1"/>
</dbReference>
<dbReference type="Pfam" id="PF01513">
    <property type="entry name" value="NAD_kinase"/>
    <property type="match status" value="1"/>
</dbReference>
<dbReference type="AlphaFoldDB" id="A0A564Y6L3"/>
<organism evidence="7 8">
    <name type="scientific">Hymenolepis diminuta</name>
    <name type="common">Rat tapeworm</name>
    <dbReference type="NCBI Taxonomy" id="6216"/>
    <lineage>
        <taxon>Eukaryota</taxon>
        <taxon>Metazoa</taxon>
        <taxon>Spiralia</taxon>
        <taxon>Lophotrochozoa</taxon>
        <taxon>Platyhelminthes</taxon>
        <taxon>Cestoda</taxon>
        <taxon>Eucestoda</taxon>
        <taxon>Cyclophyllidea</taxon>
        <taxon>Hymenolepididae</taxon>
        <taxon>Hymenolepis</taxon>
    </lineage>
</organism>
<dbReference type="InterPro" id="IPR017437">
    <property type="entry name" value="ATP-NAD_kinase_PpnK-typ_C"/>
</dbReference>
<keyword evidence="6" id="KW-0520">NAD</keyword>
<evidence type="ECO:0000256" key="5">
    <source>
        <dbReference type="ARBA" id="ARBA00022857"/>
    </source>
</evidence>
<dbReference type="EC" id="2.7.1.23" evidence="2"/>
<protein>
    <recommendedName>
        <fullName evidence="2">NAD(+) kinase</fullName>
        <ecNumber evidence="2">2.7.1.23</ecNumber>
    </recommendedName>
</protein>
<accession>A0A564Y6L3</accession>
<dbReference type="Gene3D" id="3.40.50.10330">
    <property type="entry name" value="Probable inorganic polyphosphate/atp-NAD kinase, domain 1"/>
    <property type="match status" value="1"/>
</dbReference>
<dbReference type="Gene3D" id="2.60.200.30">
    <property type="entry name" value="Probable inorganic polyphosphate/atp-NAD kinase, domain 2"/>
    <property type="match status" value="1"/>
</dbReference>
<evidence type="ECO:0000256" key="6">
    <source>
        <dbReference type="ARBA" id="ARBA00023027"/>
    </source>
</evidence>
<evidence type="ECO:0000256" key="3">
    <source>
        <dbReference type="ARBA" id="ARBA00022679"/>
    </source>
</evidence>
<dbReference type="PANTHER" id="PTHR13158:SF5">
    <property type="entry name" value="NAD KINASE 2, MITOCHONDRIAL"/>
    <property type="match status" value="1"/>
</dbReference>
<gene>
    <name evidence="7" type="ORF">WMSIL1_LOCUS3355</name>
</gene>
<proteinExistence type="inferred from homology"/>
<evidence type="ECO:0000256" key="1">
    <source>
        <dbReference type="ARBA" id="ARBA00010995"/>
    </source>
</evidence>
<dbReference type="InterPro" id="IPR017438">
    <property type="entry name" value="ATP-NAD_kinase_N"/>
</dbReference>
<dbReference type="SUPFAM" id="SSF111331">
    <property type="entry name" value="NAD kinase/diacylglycerol kinase-like"/>
    <property type="match status" value="1"/>
</dbReference>